<dbReference type="AlphaFoldDB" id="A0A3R7K0T5"/>
<accession>A0A3R7K0T5</accession>
<comment type="caution">
    <text evidence="1">The sequence shown here is derived from an EMBL/GenBank/DDBJ whole genome shotgun (WGS) entry which is preliminary data.</text>
</comment>
<protein>
    <submittedName>
        <fullName evidence="1">Uncharacterized protein</fullName>
    </submittedName>
</protein>
<reference evidence="1 2" key="2">
    <citation type="journal article" date="2021" name="Genomics">
        <title>High-quality reference genome for Clonorchis sinensis.</title>
        <authorList>
            <person name="Young N.D."/>
            <person name="Stroehlein A.J."/>
            <person name="Kinkar L."/>
            <person name="Wang T."/>
            <person name="Sohn W.M."/>
            <person name="Chang B.C.H."/>
            <person name="Kaur P."/>
            <person name="Weisz D."/>
            <person name="Dudchenko O."/>
            <person name="Aiden E.L."/>
            <person name="Korhonen P.K."/>
            <person name="Gasser R.B."/>
        </authorList>
    </citation>
    <scope>NUCLEOTIDE SEQUENCE [LARGE SCALE GENOMIC DNA]</scope>
    <source>
        <strain evidence="1">Cs-k2</strain>
    </source>
</reference>
<name>A0A3R7K0T5_CLOSI</name>
<evidence type="ECO:0000313" key="1">
    <source>
        <dbReference type="EMBL" id="KAG5450431.1"/>
    </source>
</evidence>
<dbReference type="Proteomes" id="UP000286415">
    <property type="component" value="Unassembled WGS sequence"/>
</dbReference>
<sequence>MDAHRHLAQRILELQYIHWGELKPTTTELTESVYTHTKQNQADAMVVFTQHPRTLFEDMDNCRHIPFCRHFLFVPYSTNKHCQMGHQRFSAFFEEDWTQAVRFSTFSRFSSDTSKHEERDCRVAQDSSSDVRIGFGERWPKWLEREFTDRKARSSNPTSASRLPLSRLGQPGSISALVQPSGGMAVRHRMGATAERLQDWVRATGVPLECAARLLACGRERLWLDCEITDGKARGSNPTSASQLLLSVFRQSGTTPALVLPCGGIAARHQKVSTADLLFLLVCPPSMVV</sequence>
<dbReference type="OrthoDB" id="10051416at2759"/>
<gene>
    <name evidence="1" type="ORF">CSKR_105092</name>
</gene>
<organism evidence="1 2">
    <name type="scientific">Clonorchis sinensis</name>
    <name type="common">Chinese liver fluke</name>
    <dbReference type="NCBI Taxonomy" id="79923"/>
    <lineage>
        <taxon>Eukaryota</taxon>
        <taxon>Metazoa</taxon>
        <taxon>Spiralia</taxon>
        <taxon>Lophotrochozoa</taxon>
        <taxon>Platyhelminthes</taxon>
        <taxon>Trematoda</taxon>
        <taxon>Digenea</taxon>
        <taxon>Opisthorchiida</taxon>
        <taxon>Opisthorchiata</taxon>
        <taxon>Opisthorchiidae</taxon>
        <taxon>Clonorchis</taxon>
    </lineage>
</organism>
<reference evidence="1 2" key="1">
    <citation type="journal article" date="2018" name="Biotechnol. Adv.">
        <title>Improved genomic resources and new bioinformatic workflow for the carcinogenic parasite Clonorchis sinensis: Biotechnological implications.</title>
        <authorList>
            <person name="Wang D."/>
            <person name="Korhonen P.K."/>
            <person name="Gasser R.B."/>
            <person name="Young N.D."/>
        </authorList>
    </citation>
    <scope>NUCLEOTIDE SEQUENCE [LARGE SCALE GENOMIC DNA]</scope>
    <source>
        <strain evidence="1">Cs-k2</strain>
    </source>
</reference>
<dbReference type="InParanoid" id="A0A3R7K0T5"/>
<keyword evidence="2" id="KW-1185">Reference proteome</keyword>
<proteinExistence type="predicted"/>
<evidence type="ECO:0000313" key="2">
    <source>
        <dbReference type="Proteomes" id="UP000286415"/>
    </source>
</evidence>
<dbReference type="EMBL" id="NIRI02000042">
    <property type="protein sequence ID" value="KAG5450431.1"/>
    <property type="molecule type" value="Genomic_DNA"/>
</dbReference>
<dbReference type="STRING" id="79923.A0A3R7K0T5"/>